<evidence type="ECO:0000256" key="1">
    <source>
        <dbReference type="ARBA" id="ARBA00009232"/>
    </source>
</evidence>
<protein>
    <recommendedName>
        <fullName evidence="5">Putative 3-methyladenine DNA glycosylase</fullName>
        <ecNumber evidence="5">3.2.2.-</ecNumber>
    </recommendedName>
</protein>
<dbReference type="Gene3D" id="3.10.300.10">
    <property type="entry name" value="Methylpurine-DNA glycosylase (MPG)"/>
    <property type="match status" value="1"/>
</dbReference>
<evidence type="ECO:0000256" key="2">
    <source>
        <dbReference type="ARBA" id="ARBA00022763"/>
    </source>
</evidence>
<name>A0ABN0X272_9LACT</name>
<dbReference type="NCBIfam" id="TIGR00567">
    <property type="entry name" value="3mg"/>
    <property type="match status" value="1"/>
</dbReference>
<organism evidence="6 7">
    <name type="scientific">Alkalibacterium iburiense</name>
    <dbReference type="NCBI Taxonomy" id="290589"/>
    <lineage>
        <taxon>Bacteria</taxon>
        <taxon>Bacillati</taxon>
        <taxon>Bacillota</taxon>
        <taxon>Bacilli</taxon>
        <taxon>Lactobacillales</taxon>
        <taxon>Carnobacteriaceae</taxon>
        <taxon>Alkalibacterium</taxon>
    </lineage>
</organism>
<dbReference type="EC" id="3.2.2.-" evidence="5"/>
<dbReference type="HAMAP" id="MF_00527">
    <property type="entry name" value="3MGH"/>
    <property type="match status" value="1"/>
</dbReference>
<dbReference type="Pfam" id="PF02245">
    <property type="entry name" value="Pur_DNA_glyco"/>
    <property type="match status" value="1"/>
</dbReference>
<dbReference type="CDD" id="cd00540">
    <property type="entry name" value="AAG"/>
    <property type="match status" value="1"/>
</dbReference>
<dbReference type="SUPFAM" id="SSF50486">
    <property type="entry name" value="FMT C-terminal domain-like"/>
    <property type="match status" value="1"/>
</dbReference>
<evidence type="ECO:0000313" key="6">
    <source>
        <dbReference type="EMBL" id="GAA0353163.1"/>
    </source>
</evidence>
<evidence type="ECO:0000256" key="5">
    <source>
        <dbReference type="HAMAP-Rule" id="MF_00527"/>
    </source>
</evidence>
<keyword evidence="3 5" id="KW-0378">Hydrolase</keyword>
<keyword evidence="4 5" id="KW-0234">DNA repair</keyword>
<keyword evidence="2 5" id="KW-0227">DNA damage</keyword>
<comment type="caution">
    <text evidence="6">The sequence shown here is derived from an EMBL/GenBank/DDBJ whole genome shotgun (WGS) entry which is preliminary data.</text>
</comment>
<dbReference type="Proteomes" id="UP001501166">
    <property type="component" value="Unassembled WGS sequence"/>
</dbReference>
<proteinExistence type="inferred from homology"/>
<dbReference type="RefSeq" id="WP_343753240.1">
    <property type="nucleotide sequence ID" value="NZ_BAAACW010000019.1"/>
</dbReference>
<dbReference type="InterPro" id="IPR003180">
    <property type="entry name" value="MPG"/>
</dbReference>
<keyword evidence="7" id="KW-1185">Reference proteome</keyword>
<dbReference type="PANTHER" id="PTHR10429:SF0">
    <property type="entry name" value="DNA-3-METHYLADENINE GLYCOSYLASE"/>
    <property type="match status" value="1"/>
</dbReference>
<dbReference type="EMBL" id="BAAACW010000019">
    <property type="protein sequence ID" value="GAA0353163.1"/>
    <property type="molecule type" value="Genomic_DNA"/>
</dbReference>
<gene>
    <name evidence="6" type="ORF">GCM10008932_02770</name>
</gene>
<evidence type="ECO:0000256" key="4">
    <source>
        <dbReference type="ARBA" id="ARBA00023204"/>
    </source>
</evidence>
<sequence length="222" mass="25227">MKKQKKSKWSEVHISTIFFKDPNKSTEDVAKELLGCLLVKEVNGKITSGWIVETEAYVGIEDQASHSYDGKHTPRMQVMYDEAGIIYIYQMHTHYMLNIVTREKGDPQAVLIRAIEPFEGKDLMEKRRGRTGFELTNGPGKLTKALGITRDDYETDSLTPPLFIDPTKRKFPKVVETSKRIGIPNKGKWTDALLRYTVKGNPYVSRKKGKVSVDNGWATAFN</sequence>
<dbReference type="PANTHER" id="PTHR10429">
    <property type="entry name" value="DNA-3-METHYLADENINE GLYCOSYLASE"/>
    <property type="match status" value="1"/>
</dbReference>
<evidence type="ECO:0000256" key="3">
    <source>
        <dbReference type="ARBA" id="ARBA00022801"/>
    </source>
</evidence>
<comment type="similarity">
    <text evidence="1 5">Belongs to the DNA glycosylase MPG family.</text>
</comment>
<dbReference type="InterPro" id="IPR011034">
    <property type="entry name" value="Formyl_transferase-like_C_sf"/>
</dbReference>
<reference evidence="6 7" key="1">
    <citation type="journal article" date="2019" name="Int. J. Syst. Evol. Microbiol.">
        <title>The Global Catalogue of Microorganisms (GCM) 10K type strain sequencing project: providing services to taxonomists for standard genome sequencing and annotation.</title>
        <authorList>
            <consortium name="The Broad Institute Genomics Platform"/>
            <consortium name="The Broad Institute Genome Sequencing Center for Infectious Disease"/>
            <person name="Wu L."/>
            <person name="Ma J."/>
        </authorList>
    </citation>
    <scope>NUCLEOTIDE SEQUENCE [LARGE SCALE GENOMIC DNA]</scope>
    <source>
        <strain evidence="6 7">JCM 12662</strain>
    </source>
</reference>
<accession>A0ABN0X272</accession>
<dbReference type="InterPro" id="IPR036995">
    <property type="entry name" value="MPG_sf"/>
</dbReference>
<evidence type="ECO:0000313" key="7">
    <source>
        <dbReference type="Proteomes" id="UP001501166"/>
    </source>
</evidence>